<dbReference type="OrthoDB" id="2013972at2759"/>
<keyword evidence="4" id="KW-1185">Reference proteome</keyword>
<organism evidence="3 4">
    <name type="scientific">Diplocarpon coronariae</name>
    <dbReference type="NCBI Taxonomy" id="2795749"/>
    <lineage>
        <taxon>Eukaryota</taxon>
        <taxon>Fungi</taxon>
        <taxon>Dikarya</taxon>
        <taxon>Ascomycota</taxon>
        <taxon>Pezizomycotina</taxon>
        <taxon>Leotiomycetes</taxon>
        <taxon>Helotiales</taxon>
        <taxon>Drepanopezizaceae</taxon>
        <taxon>Diplocarpon</taxon>
    </lineage>
</organism>
<comment type="caution">
    <text evidence="3">The sequence shown here is derived from an EMBL/GenBank/DDBJ whole genome shotgun (WGS) entry which is preliminary data.</text>
</comment>
<feature type="chain" id="PRO_5012081184" description="Methyltransferase domain-containing protein" evidence="2">
    <location>
        <begin position="26"/>
        <end position="522"/>
    </location>
</feature>
<dbReference type="EMBL" id="MZNU01000342">
    <property type="protein sequence ID" value="OWO99880.1"/>
    <property type="molecule type" value="Genomic_DNA"/>
</dbReference>
<keyword evidence="2" id="KW-0732">Signal</keyword>
<dbReference type="InParanoid" id="A0A218YVS8"/>
<dbReference type="AlphaFoldDB" id="A0A218YVS8"/>
<name>A0A218YVS8_9HELO</name>
<evidence type="ECO:0008006" key="5">
    <source>
        <dbReference type="Google" id="ProtNLM"/>
    </source>
</evidence>
<gene>
    <name evidence="3" type="ORF">B2J93_6935</name>
</gene>
<evidence type="ECO:0000256" key="1">
    <source>
        <dbReference type="SAM" id="MobiDB-lite"/>
    </source>
</evidence>
<feature type="compositionally biased region" description="Basic and acidic residues" evidence="1">
    <location>
        <begin position="102"/>
        <end position="119"/>
    </location>
</feature>
<accession>A0A218YVS8</accession>
<evidence type="ECO:0000256" key="2">
    <source>
        <dbReference type="SAM" id="SignalP"/>
    </source>
</evidence>
<dbReference type="SUPFAM" id="SSF53335">
    <property type="entry name" value="S-adenosyl-L-methionine-dependent methyltransferases"/>
    <property type="match status" value="1"/>
</dbReference>
<dbReference type="CDD" id="cd02440">
    <property type="entry name" value="AdoMet_MTases"/>
    <property type="match status" value="1"/>
</dbReference>
<feature type="compositionally biased region" description="Polar residues" evidence="1">
    <location>
        <begin position="504"/>
        <end position="516"/>
    </location>
</feature>
<feature type="signal peptide" evidence="2">
    <location>
        <begin position="1"/>
        <end position="25"/>
    </location>
</feature>
<evidence type="ECO:0000313" key="3">
    <source>
        <dbReference type="EMBL" id="OWO99880.1"/>
    </source>
</evidence>
<dbReference type="PANTHER" id="PTHR43591">
    <property type="entry name" value="METHYLTRANSFERASE"/>
    <property type="match status" value="1"/>
</dbReference>
<dbReference type="GO" id="GO:0008168">
    <property type="term" value="F:methyltransferase activity"/>
    <property type="evidence" value="ECO:0007669"/>
    <property type="project" value="TreeGrafter"/>
</dbReference>
<dbReference type="STRING" id="503106.A0A218YVS8"/>
<feature type="region of interest" description="Disordered" evidence="1">
    <location>
        <begin position="494"/>
        <end position="522"/>
    </location>
</feature>
<proteinExistence type="predicted"/>
<dbReference type="Pfam" id="PF13489">
    <property type="entry name" value="Methyltransf_23"/>
    <property type="match status" value="1"/>
</dbReference>
<dbReference type="Proteomes" id="UP000242519">
    <property type="component" value="Unassembled WGS sequence"/>
</dbReference>
<sequence>MTPTPTPTPTPFIGILDLLLPDVLATYVPITRNRWPIPSPSHPTCTPAPHALPRPVWAPGSQALERLLQVHAIPQSAVHHAPSLSCAVVRTLCGHESLHYDASSRLRSPEGKTRTKEADSAELVQDARGQRNAADGPSPPPPPNEAVPPVLDDHLFTGGMDEDDKEVDEEVVRYRLKAARTLFRQPTSDSDTLNSTRSLYDSDIVFLDIHGRRYTEDYFMPNDQPEQDRMQMMHDIFLYAMDGQLTTVPLENPEMILDVGTGCGDWAMEMGEKYPNSEVIGIDIAKIQSTVAPPNVFFQVDDAEEEGGWTFQEDTFDLVHLRGLSGAFRDWNHVYSEAYVHLKPGGWIEVMDYDNHSAFLRYFANDPDFQVWFKALMEATSKAGRPRDAGHLEPSVLIRAGFTDVSFSTKAIPFGIWPEGEQEQAIGGRHLITQLHGIEALSLRPFTEQLGWDPDRVRELCKKVWGSVKTFATDPERSKGLSVNMRILVGRKPCGSNLEIPTPDGSSVTGDSTQTGKRMGGN</sequence>
<feature type="compositionally biased region" description="Pro residues" evidence="1">
    <location>
        <begin position="137"/>
        <end position="146"/>
    </location>
</feature>
<dbReference type="PANTHER" id="PTHR43591:SF105">
    <property type="entry name" value="METHYLTRANSFERASE DOMAIN-CONTAINING PROTEIN-RELATED"/>
    <property type="match status" value="1"/>
</dbReference>
<dbReference type="Gene3D" id="3.40.50.150">
    <property type="entry name" value="Vaccinia Virus protein VP39"/>
    <property type="match status" value="1"/>
</dbReference>
<dbReference type="InterPro" id="IPR029063">
    <property type="entry name" value="SAM-dependent_MTases_sf"/>
</dbReference>
<reference evidence="3 4" key="1">
    <citation type="submission" date="2017-04" db="EMBL/GenBank/DDBJ databases">
        <title>Draft genome sequence of Marssonina coronaria NL1: causal agent of apple blotch.</title>
        <authorList>
            <person name="Cheng Q."/>
        </authorList>
    </citation>
    <scope>NUCLEOTIDE SEQUENCE [LARGE SCALE GENOMIC DNA]</scope>
    <source>
        <strain evidence="3 4">NL1</strain>
    </source>
</reference>
<feature type="region of interest" description="Disordered" evidence="1">
    <location>
        <begin position="102"/>
        <end position="151"/>
    </location>
</feature>
<evidence type="ECO:0000313" key="4">
    <source>
        <dbReference type="Proteomes" id="UP000242519"/>
    </source>
</evidence>
<protein>
    <recommendedName>
        <fullName evidence="5">Methyltransferase domain-containing protein</fullName>
    </recommendedName>
</protein>